<dbReference type="NCBIfam" id="TIGR01563">
    <property type="entry name" value="gp16_SPP1"/>
    <property type="match status" value="1"/>
</dbReference>
<gene>
    <name evidence="1" type="ORF">DF185_07915</name>
</gene>
<evidence type="ECO:0000313" key="2">
    <source>
        <dbReference type="Proteomes" id="UP000248079"/>
    </source>
</evidence>
<accession>A0A2V3ZYQ1</accession>
<dbReference type="RefSeq" id="WP_110360213.1">
    <property type="nucleotide sequence ID" value="NZ_QFLI01000003.1"/>
</dbReference>
<sequence length="108" mass="12514">MLSTGELEDIVIVKKYTKTISPTSGSVTKGYNSIGEIWCKILIYSGTEMLDNMKTVHTQKIKMYCRYDDSEDIDDKDRIEFNGEDYNILFKNPNKSKQEIVFDLEKIT</sequence>
<dbReference type="Gene3D" id="2.40.10.270">
    <property type="entry name" value="Bacteriophage SPP1 head-tail adaptor protein"/>
    <property type="match status" value="1"/>
</dbReference>
<dbReference type="InterPro" id="IPR038666">
    <property type="entry name" value="SSP1_head-tail_sf"/>
</dbReference>
<protein>
    <recommendedName>
        <fullName evidence="3">Head-tail adaptor protein</fullName>
    </recommendedName>
</protein>
<comment type="caution">
    <text evidence="1">The sequence shown here is derived from an EMBL/GenBank/DDBJ whole genome shotgun (WGS) entry which is preliminary data.</text>
</comment>
<dbReference type="InterPro" id="IPR008767">
    <property type="entry name" value="Phage_SPP1_head-tail_adaptor"/>
</dbReference>
<dbReference type="AlphaFoldDB" id="A0A2V3ZYQ1"/>
<organism evidence="1 2">
    <name type="scientific">Marinifilum breve</name>
    <dbReference type="NCBI Taxonomy" id="2184082"/>
    <lineage>
        <taxon>Bacteria</taxon>
        <taxon>Pseudomonadati</taxon>
        <taxon>Bacteroidota</taxon>
        <taxon>Bacteroidia</taxon>
        <taxon>Marinilabiliales</taxon>
        <taxon>Marinifilaceae</taxon>
    </lineage>
</organism>
<reference evidence="1 2" key="1">
    <citation type="submission" date="2018-05" db="EMBL/GenBank/DDBJ databases">
        <title>Marinifilum breve JC075T sp. nov., a marine bacterium isolated from Yongle Blue Hole in the South China Sea.</title>
        <authorList>
            <person name="Fu T."/>
        </authorList>
    </citation>
    <scope>NUCLEOTIDE SEQUENCE [LARGE SCALE GENOMIC DNA]</scope>
    <source>
        <strain evidence="1 2">JC075</strain>
    </source>
</reference>
<keyword evidence="2" id="KW-1185">Reference proteome</keyword>
<name>A0A2V3ZYQ1_9BACT</name>
<dbReference type="Proteomes" id="UP000248079">
    <property type="component" value="Unassembled WGS sequence"/>
</dbReference>
<dbReference type="EMBL" id="QFLI01000003">
    <property type="protein sequence ID" value="PXY01401.1"/>
    <property type="molecule type" value="Genomic_DNA"/>
</dbReference>
<evidence type="ECO:0000313" key="1">
    <source>
        <dbReference type="EMBL" id="PXY01401.1"/>
    </source>
</evidence>
<proteinExistence type="predicted"/>
<evidence type="ECO:0008006" key="3">
    <source>
        <dbReference type="Google" id="ProtNLM"/>
    </source>
</evidence>
<dbReference type="Pfam" id="PF05521">
    <property type="entry name" value="Phage_HCP"/>
    <property type="match status" value="1"/>
</dbReference>